<dbReference type="Proteomes" id="UP000013840">
    <property type="component" value="Unassembled WGS sequence"/>
</dbReference>
<dbReference type="eggNOG" id="ENOG503084N">
    <property type="taxonomic scope" value="Bacteria"/>
</dbReference>
<reference evidence="1 2" key="1">
    <citation type="submission" date="2013-02" db="EMBL/GenBank/DDBJ databases">
        <title>The Genome Sequence of Enterococcus caccae BAA-1240.</title>
        <authorList>
            <consortium name="The Broad Institute Genome Sequencing Platform"/>
            <consortium name="The Broad Institute Genome Sequencing Center for Infectious Disease"/>
            <person name="Earl A.M."/>
            <person name="Gilmore M.S."/>
            <person name="Lebreton F."/>
            <person name="Walker B."/>
            <person name="Young S.K."/>
            <person name="Zeng Q."/>
            <person name="Gargeya S."/>
            <person name="Fitzgerald M."/>
            <person name="Haas B."/>
            <person name="Abouelleil A."/>
            <person name="Alvarado L."/>
            <person name="Arachchi H.M."/>
            <person name="Berlin A.M."/>
            <person name="Chapman S.B."/>
            <person name="Dewar J."/>
            <person name="Goldberg J."/>
            <person name="Griggs A."/>
            <person name="Gujja S."/>
            <person name="Hansen M."/>
            <person name="Howarth C."/>
            <person name="Imamovic A."/>
            <person name="Larimer J."/>
            <person name="McCowan C."/>
            <person name="Murphy C."/>
            <person name="Neiman D."/>
            <person name="Pearson M."/>
            <person name="Priest M."/>
            <person name="Roberts A."/>
            <person name="Saif S."/>
            <person name="Shea T."/>
            <person name="Sisk P."/>
            <person name="Sykes S."/>
            <person name="Wortman J."/>
            <person name="Nusbaum C."/>
            <person name="Birren B."/>
        </authorList>
    </citation>
    <scope>NUCLEOTIDE SEQUENCE [LARGE SCALE GENOMIC DNA]</scope>
    <source>
        <strain evidence="1 2">ATCC BAA-1240</strain>
    </source>
</reference>
<proteinExistence type="predicted"/>
<sequence length="215" mass="24552">MFPIGTYERLISKIKGREMTRKADLIGILFADIRQSETKEYILNYLDTFNSTSGKFIDFYIPGYYIEEEVTKGHETYYGFEKIEVDSKTYIFSVKEYEKAIQTFAKDFGVKRRYVPALYLIEWSNGNFSNAEIIEIELNKSPDSVKNTGELFDVIFELSKKGTNILSNSKSRSINNALTVSDLRDYLLGDFASDTGIPVVASAFNIGKRLLSIKL</sequence>
<comment type="caution">
    <text evidence="1">The sequence shown here is derived from an EMBL/GenBank/DDBJ whole genome shotgun (WGS) entry which is preliminary data.</text>
</comment>
<accession>R3W7J5</accession>
<organism evidence="1 2">
    <name type="scientific">Enterococcus caccae ATCC BAA-1240</name>
    <dbReference type="NCBI Taxonomy" id="1158612"/>
    <lineage>
        <taxon>Bacteria</taxon>
        <taxon>Bacillati</taxon>
        <taxon>Bacillota</taxon>
        <taxon>Bacilli</taxon>
        <taxon>Lactobacillales</taxon>
        <taxon>Enterococcaceae</taxon>
        <taxon>Enterococcus</taxon>
    </lineage>
</organism>
<dbReference type="PATRIC" id="fig|1158612.3.peg.2761"/>
<keyword evidence="2" id="KW-1185">Reference proteome</keyword>
<evidence type="ECO:0000313" key="1">
    <source>
        <dbReference type="EMBL" id="EOL43467.1"/>
    </source>
</evidence>
<name>R3W7J5_9ENTE</name>
<evidence type="ECO:0000313" key="2">
    <source>
        <dbReference type="Proteomes" id="UP000013840"/>
    </source>
</evidence>
<gene>
    <name evidence="1" type="ORF">UC7_02796</name>
</gene>
<dbReference type="RefSeq" id="WP_010772881.1">
    <property type="nucleotide sequence ID" value="NZ_KB946335.1"/>
</dbReference>
<dbReference type="EMBL" id="AJAU01000022">
    <property type="protein sequence ID" value="EOL43467.1"/>
    <property type="molecule type" value="Genomic_DNA"/>
</dbReference>
<dbReference type="AlphaFoldDB" id="R3W7J5"/>
<protein>
    <submittedName>
        <fullName evidence="1">Uncharacterized protein</fullName>
    </submittedName>
</protein>
<dbReference type="OrthoDB" id="3010388at2"/>